<evidence type="ECO:0000256" key="1">
    <source>
        <dbReference type="SAM" id="MobiDB-lite"/>
    </source>
</evidence>
<proteinExistence type="predicted"/>
<protein>
    <submittedName>
        <fullName evidence="2">Uncharacterized protein</fullName>
    </submittedName>
</protein>
<feature type="compositionally biased region" description="Basic and acidic residues" evidence="1">
    <location>
        <begin position="28"/>
        <end position="37"/>
    </location>
</feature>
<name>A0AAD7CJH2_9AGAR</name>
<dbReference type="Proteomes" id="UP001221142">
    <property type="component" value="Unassembled WGS sequence"/>
</dbReference>
<accession>A0AAD7CJH2</accession>
<organism evidence="2 3">
    <name type="scientific">Roridomyces roridus</name>
    <dbReference type="NCBI Taxonomy" id="1738132"/>
    <lineage>
        <taxon>Eukaryota</taxon>
        <taxon>Fungi</taxon>
        <taxon>Dikarya</taxon>
        <taxon>Basidiomycota</taxon>
        <taxon>Agaricomycotina</taxon>
        <taxon>Agaricomycetes</taxon>
        <taxon>Agaricomycetidae</taxon>
        <taxon>Agaricales</taxon>
        <taxon>Marasmiineae</taxon>
        <taxon>Mycenaceae</taxon>
        <taxon>Roridomyces</taxon>
    </lineage>
</organism>
<feature type="region of interest" description="Disordered" evidence="1">
    <location>
        <begin position="76"/>
        <end position="97"/>
    </location>
</feature>
<reference evidence="2" key="1">
    <citation type="submission" date="2023-03" db="EMBL/GenBank/DDBJ databases">
        <title>Massive genome expansion in bonnet fungi (Mycena s.s.) driven by repeated elements and novel gene families across ecological guilds.</title>
        <authorList>
            <consortium name="Lawrence Berkeley National Laboratory"/>
            <person name="Harder C.B."/>
            <person name="Miyauchi S."/>
            <person name="Viragh M."/>
            <person name="Kuo A."/>
            <person name="Thoen E."/>
            <person name="Andreopoulos B."/>
            <person name="Lu D."/>
            <person name="Skrede I."/>
            <person name="Drula E."/>
            <person name="Henrissat B."/>
            <person name="Morin E."/>
            <person name="Kohler A."/>
            <person name="Barry K."/>
            <person name="LaButti K."/>
            <person name="Morin E."/>
            <person name="Salamov A."/>
            <person name="Lipzen A."/>
            <person name="Mereny Z."/>
            <person name="Hegedus B."/>
            <person name="Baldrian P."/>
            <person name="Stursova M."/>
            <person name="Weitz H."/>
            <person name="Taylor A."/>
            <person name="Grigoriev I.V."/>
            <person name="Nagy L.G."/>
            <person name="Martin F."/>
            <person name="Kauserud H."/>
        </authorList>
    </citation>
    <scope>NUCLEOTIDE SEQUENCE</scope>
    <source>
        <strain evidence="2">9284</strain>
    </source>
</reference>
<evidence type="ECO:0000313" key="2">
    <source>
        <dbReference type="EMBL" id="KAJ7650508.1"/>
    </source>
</evidence>
<comment type="caution">
    <text evidence="2">The sequence shown here is derived from an EMBL/GenBank/DDBJ whole genome shotgun (WGS) entry which is preliminary data.</text>
</comment>
<keyword evidence="3" id="KW-1185">Reference proteome</keyword>
<gene>
    <name evidence="2" type="ORF">FB45DRAFT_1017900</name>
</gene>
<sequence length="117" mass="13307">MDLSQPPDEAFSELASQTTRPAISAEQPHGELKPTSESRDIACAVAADRDKFDFSSIDFDKTLVLWQSRVERELLPKAPPRAPTHPRPRLRAGRVSYDDEENDVESWHLWDLYISSN</sequence>
<dbReference type="EMBL" id="JARKIF010000001">
    <property type="protein sequence ID" value="KAJ7650508.1"/>
    <property type="molecule type" value="Genomic_DNA"/>
</dbReference>
<feature type="region of interest" description="Disordered" evidence="1">
    <location>
        <begin position="1"/>
        <end position="37"/>
    </location>
</feature>
<dbReference type="AlphaFoldDB" id="A0AAD7CJH2"/>
<evidence type="ECO:0000313" key="3">
    <source>
        <dbReference type="Proteomes" id="UP001221142"/>
    </source>
</evidence>